<evidence type="ECO:0000313" key="2">
    <source>
        <dbReference type="Proteomes" id="UP000037247"/>
    </source>
</evidence>
<sequence>MTVSRSAAVVGGGPAGRGLAHRLRHHGVDTTLIDPHPDRAWHATYAAWTDELPNWLSDNAIAAQTDAVQVSARTRHEIARGYTVLDNVALATELNLDGVALVASAATSVSADRVVCADGSVVRADQIVDCRGALPHDAPYQTAFGIIVDAKDAEAVLGGAGALLMDWASPRQLGAAGSPLPSFLYAVPLGDGTVLLEETCLAGHPALSIPDLEHRLRFRLGDHEPTVLRTEVVNFPLVGASTTPWKDPVFRFGAAGGMKNPTTGYSVATSLACADTVAVAIADGDDPKAALWPASARSVHELRIRGLSALLDLSAEQTLDFFDAFFTMPISAQRSYLSERDNLAGTLEAMGRVVKGVGMRTKMTIARGAATGHGWSDV</sequence>
<dbReference type="Proteomes" id="UP000037247">
    <property type="component" value="Unassembled WGS sequence"/>
</dbReference>
<dbReference type="Gene3D" id="3.50.50.60">
    <property type="entry name" value="FAD/NAD(P)-binding domain"/>
    <property type="match status" value="1"/>
</dbReference>
<dbReference type="PANTHER" id="PTHR39757">
    <property type="match status" value="1"/>
</dbReference>
<organism evidence="1 2">
    <name type="scientific">Gordonia jacobaea</name>
    <dbReference type="NCBI Taxonomy" id="122202"/>
    <lineage>
        <taxon>Bacteria</taxon>
        <taxon>Bacillati</taxon>
        <taxon>Actinomycetota</taxon>
        <taxon>Actinomycetes</taxon>
        <taxon>Mycobacteriales</taxon>
        <taxon>Gordoniaceae</taxon>
        <taxon>Gordonia</taxon>
    </lineage>
</organism>
<dbReference type="InterPro" id="IPR036188">
    <property type="entry name" value="FAD/NAD-bd_sf"/>
</dbReference>
<reference evidence="1 2" key="1">
    <citation type="submission" date="2015-05" db="EMBL/GenBank/DDBJ databases">
        <title>Draft genome sequence of the bacterium Gordonia jacobaea a new member of the Gordonia genus.</title>
        <authorList>
            <person name="Jimenez-Galisteo G."/>
            <person name="Dominguez A."/>
            <person name="Munoz E."/>
            <person name="Vinas M."/>
        </authorList>
    </citation>
    <scope>NUCLEOTIDE SEQUENCE [LARGE SCALE GENOMIC DNA]</scope>
    <source>
        <strain evidence="2">mv1</strain>
    </source>
</reference>
<accession>A0ABR5IHM8</accession>
<proteinExistence type="predicted"/>
<dbReference type="Pfam" id="PF05834">
    <property type="entry name" value="Lycopene_cycl"/>
    <property type="match status" value="1"/>
</dbReference>
<evidence type="ECO:0000313" key="1">
    <source>
        <dbReference type="EMBL" id="KNA93227.1"/>
    </source>
</evidence>
<dbReference type="SUPFAM" id="SSF51905">
    <property type="entry name" value="FAD/NAD(P)-binding domain"/>
    <property type="match status" value="1"/>
</dbReference>
<keyword evidence="2" id="KW-1185">Reference proteome</keyword>
<dbReference type="EMBL" id="LDTZ01000013">
    <property type="protein sequence ID" value="KNA93227.1"/>
    <property type="molecule type" value="Genomic_DNA"/>
</dbReference>
<gene>
    <name evidence="1" type="ORF">ABW18_02070</name>
</gene>
<dbReference type="PANTHER" id="PTHR39757:SF5">
    <property type="entry name" value="OS02G0190600 PROTEIN"/>
    <property type="match status" value="1"/>
</dbReference>
<protein>
    <submittedName>
        <fullName evidence="1">Lycopene cyclase</fullName>
    </submittedName>
</protein>
<name>A0ABR5IHM8_9ACTN</name>
<dbReference type="RefSeq" id="WP_049697316.1">
    <property type="nucleotide sequence ID" value="NZ_JAQDQF010000001.1"/>
</dbReference>
<comment type="caution">
    <text evidence="1">The sequence shown here is derived from an EMBL/GenBank/DDBJ whole genome shotgun (WGS) entry which is preliminary data.</text>
</comment>